<sequence>MAERSQGNPIGDEWDSGNYDSFFNQGLSAMDPRFDHELRRYRTSLNDKPGLRERIKQIIESVGSKLRVRK</sequence>
<dbReference type="Proteomes" id="UP000177596">
    <property type="component" value="Unassembled WGS sequence"/>
</dbReference>
<evidence type="ECO:0000313" key="1">
    <source>
        <dbReference type="EMBL" id="OGM88508.1"/>
    </source>
</evidence>
<dbReference type="AlphaFoldDB" id="A0A1F8DKW1"/>
<dbReference type="EMBL" id="MGIL01000008">
    <property type="protein sequence ID" value="OGM88508.1"/>
    <property type="molecule type" value="Genomic_DNA"/>
</dbReference>
<accession>A0A1F8DKW1</accession>
<gene>
    <name evidence="1" type="ORF">A2573_02860</name>
</gene>
<evidence type="ECO:0000313" key="2">
    <source>
        <dbReference type="Proteomes" id="UP000177596"/>
    </source>
</evidence>
<reference evidence="1 2" key="1">
    <citation type="journal article" date="2016" name="Nat. Commun.">
        <title>Thousands of microbial genomes shed light on interconnected biogeochemical processes in an aquifer system.</title>
        <authorList>
            <person name="Anantharaman K."/>
            <person name="Brown C.T."/>
            <person name="Hug L.A."/>
            <person name="Sharon I."/>
            <person name="Castelle C.J."/>
            <person name="Probst A.J."/>
            <person name="Thomas B.C."/>
            <person name="Singh A."/>
            <person name="Wilkins M.J."/>
            <person name="Karaoz U."/>
            <person name="Brodie E.L."/>
            <person name="Williams K.H."/>
            <person name="Hubbard S.S."/>
            <person name="Banfield J.F."/>
        </authorList>
    </citation>
    <scope>NUCLEOTIDE SEQUENCE [LARGE SCALE GENOMIC DNA]</scope>
</reference>
<name>A0A1F8DKW1_9BACT</name>
<organism evidence="1 2">
    <name type="scientific">Candidatus Woesebacteria bacterium RIFOXYD1_FULL_43_18</name>
    <dbReference type="NCBI Taxonomy" id="1802551"/>
    <lineage>
        <taxon>Bacteria</taxon>
        <taxon>Candidatus Woeseibacteriota</taxon>
    </lineage>
</organism>
<comment type="caution">
    <text evidence="1">The sequence shown here is derived from an EMBL/GenBank/DDBJ whole genome shotgun (WGS) entry which is preliminary data.</text>
</comment>
<protein>
    <submittedName>
        <fullName evidence="1">Uncharacterized protein</fullName>
    </submittedName>
</protein>
<proteinExistence type="predicted"/>